<comment type="caution">
    <text evidence="3">The sequence shown here is derived from an EMBL/GenBank/DDBJ whole genome shotgun (WGS) entry which is preliminary data.</text>
</comment>
<name>A0A6B0S8V5_9CETA</name>
<evidence type="ECO:0000256" key="1">
    <source>
        <dbReference type="ARBA" id="ARBA00035009"/>
    </source>
</evidence>
<organism evidence="3 4">
    <name type="scientific">Bos mutus</name>
    <name type="common">wild yak</name>
    <dbReference type="NCBI Taxonomy" id="72004"/>
    <lineage>
        <taxon>Eukaryota</taxon>
        <taxon>Metazoa</taxon>
        <taxon>Chordata</taxon>
        <taxon>Craniata</taxon>
        <taxon>Vertebrata</taxon>
        <taxon>Euteleostomi</taxon>
        <taxon>Mammalia</taxon>
        <taxon>Eutheria</taxon>
        <taxon>Laurasiatheria</taxon>
        <taxon>Artiodactyla</taxon>
        <taxon>Ruminantia</taxon>
        <taxon>Pecora</taxon>
        <taxon>Bovidae</taxon>
        <taxon>Bovinae</taxon>
        <taxon>Bos</taxon>
    </lineage>
</organism>
<evidence type="ECO:0000313" key="4">
    <source>
        <dbReference type="Proteomes" id="UP000322234"/>
    </source>
</evidence>
<proteinExistence type="inferred from homology"/>
<keyword evidence="4" id="KW-1185">Reference proteome</keyword>
<evidence type="ECO:0000256" key="2">
    <source>
        <dbReference type="SAM" id="MobiDB-lite"/>
    </source>
</evidence>
<protein>
    <submittedName>
        <fullName evidence="3">Uncharacterized protein</fullName>
    </submittedName>
</protein>
<sequence length="197" mass="22257">MDSRAVEAQTLMIAVGQILKEKMVFHHGPHATELNWYQAEFQDPISPHYCHHRILSYQEQKRMRRDTSCYHQATLMSHSFSNKSKWTSPRDSKWAFSPREPGPPPGRACQHGSRVTSIPGHPLHCPRHRLLQKYTSSGESEHAFHSITGVVACLCLTEGDGRHQGSLFPGACFDFHMGWGHGGRLTPAWILTLTPIP</sequence>
<dbReference type="PANTHER" id="PTHR21859:SF56">
    <property type="entry name" value="SPATA31 DOMAIN-CONTAINING PROTEIN"/>
    <property type="match status" value="1"/>
</dbReference>
<evidence type="ECO:0000313" key="3">
    <source>
        <dbReference type="EMBL" id="MXQ96484.1"/>
    </source>
</evidence>
<reference evidence="3" key="1">
    <citation type="submission" date="2019-10" db="EMBL/GenBank/DDBJ databases">
        <title>The sequence and de novo assembly of the wild yak genome.</title>
        <authorList>
            <person name="Liu Y."/>
        </authorList>
    </citation>
    <scope>NUCLEOTIDE SEQUENCE [LARGE SCALE GENOMIC DNA]</scope>
    <source>
        <strain evidence="3">WY2019</strain>
    </source>
</reference>
<comment type="similarity">
    <text evidence="1">Belongs to the SPATA31 family.</text>
</comment>
<gene>
    <name evidence="3" type="ORF">E5288_WYG015476</name>
</gene>
<dbReference type="AlphaFoldDB" id="A0A6B0S8V5"/>
<dbReference type="Proteomes" id="UP000322234">
    <property type="component" value="Unassembled WGS sequence"/>
</dbReference>
<dbReference type="EMBL" id="VBQZ03000164">
    <property type="protein sequence ID" value="MXQ96484.1"/>
    <property type="molecule type" value="Genomic_DNA"/>
</dbReference>
<dbReference type="PANTHER" id="PTHR21859">
    <property type="entry name" value="ACROSOME-SPECIFIC PROTEIN"/>
    <property type="match status" value="1"/>
</dbReference>
<feature type="region of interest" description="Disordered" evidence="2">
    <location>
        <begin position="81"/>
        <end position="113"/>
    </location>
</feature>
<accession>A0A6B0S8V5</accession>